<sequence>MSQPARKRKQTLAAAFRRKRHKNLVATHVNSKWSQHDHCPLLEFLMSKVETKADGACLIVLLRLFRQMYPCSSRFQTVSFGRGRHVCCLESWSRMNQIRSLVSAGSGLLSAAASSSVNSVRGIARIPHYERHIRFDINVGRKRPSQDVLDRFKRLNNGMWIRARPGRTKLRYIKDETYLKSSLFYETCTKEECQMLDKMMTPFWLRPRYYVDDPYGPYHVRHGIKSPRVDDRGRFVRERPKILLEDSVAEQHFDDR</sequence>
<dbReference type="WBParaSite" id="L893_g27296.t1">
    <property type="protein sequence ID" value="L893_g27296.t1"/>
    <property type="gene ID" value="L893_g27296"/>
</dbReference>
<keyword evidence="1" id="KW-1185">Reference proteome</keyword>
<evidence type="ECO:0000313" key="1">
    <source>
        <dbReference type="Proteomes" id="UP000095287"/>
    </source>
</evidence>
<dbReference type="GO" id="GO:0005739">
    <property type="term" value="C:mitochondrion"/>
    <property type="evidence" value="ECO:0007669"/>
    <property type="project" value="UniProtKB-SubCell"/>
</dbReference>
<dbReference type="GO" id="GO:0005840">
    <property type="term" value="C:ribosome"/>
    <property type="evidence" value="ECO:0007669"/>
    <property type="project" value="UniProtKB-KW"/>
</dbReference>
<dbReference type="InterPro" id="IPR019338">
    <property type="entry name" value="Ribosomal_bL35m"/>
</dbReference>
<accession>A0A1I7ZKF9</accession>
<dbReference type="Proteomes" id="UP000095287">
    <property type="component" value="Unplaced"/>
</dbReference>
<reference evidence="2" key="1">
    <citation type="submission" date="2016-11" db="UniProtKB">
        <authorList>
            <consortium name="WormBaseParasite"/>
        </authorList>
    </citation>
    <scope>IDENTIFICATION</scope>
</reference>
<organism evidence="1 2">
    <name type="scientific">Steinernema glaseri</name>
    <dbReference type="NCBI Taxonomy" id="37863"/>
    <lineage>
        <taxon>Eukaryota</taxon>
        <taxon>Metazoa</taxon>
        <taxon>Ecdysozoa</taxon>
        <taxon>Nematoda</taxon>
        <taxon>Chromadorea</taxon>
        <taxon>Rhabditida</taxon>
        <taxon>Tylenchina</taxon>
        <taxon>Panagrolaimomorpha</taxon>
        <taxon>Strongyloidoidea</taxon>
        <taxon>Steinernematidae</taxon>
        <taxon>Steinernema</taxon>
    </lineage>
</organism>
<dbReference type="PANTHER" id="PTHR15909:SF0">
    <property type="entry name" value="LARGE RIBOSOMAL SUBUNIT PROTEIN BL35M"/>
    <property type="match status" value="1"/>
</dbReference>
<dbReference type="PANTHER" id="PTHR15909">
    <property type="entry name" value="39S RIBOSOMAL PROTEIN L35, MITOCHONDRIAL"/>
    <property type="match status" value="1"/>
</dbReference>
<dbReference type="GO" id="GO:1990904">
    <property type="term" value="C:ribonucleoprotein complex"/>
    <property type="evidence" value="ECO:0007669"/>
    <property type="project" value="UniProtKB-KW"/>
</dbReference>
<protein>
    <submittedName>
        <fullName evidence="2">39S ribosomal protein L35, mitochondrial</fullName>
    </submittedName>
</protein>
<proteinExistence type="predicted"/>
<name>A0A1I7ZKF9_9BILA</name>
<evidence type="ECO:0000313" key="2">
    <source>
        <dbReference type="WBParaSite" id="L893_g27296.t1"/>
    </source>
</evidence>
<dbReference type="AlphaFoldDB" id="A0A1I7ZKF9"/>